<dbReference type="PANTHER" id="PTHR45969:SF81">
    <property type="entry name" value="OS08G0157400 PROTEIN"/>
    <property type="match status" value="1"/>
</dbReference>
<keyword evidence="3" id="KW-0862">Zinc</keyword>
<reference evidence="6" key="1">
    <citation type="submission" date="2022-12" db="EMBL/GenBank/DDBJ databases">
        <title>Draft genome assemblies for two species of Escallonia (Escalloniales).</title>
        <authorList>
            <person name="Chanderbali A."/>
            <person name="Dervinis C."/>
            <person name="Anghel I."/>
            <person name="Soltis D."/>
            <person name="Soltis P."/>
            <person name="Zapata F."/>
        </authorList>
    </citation>
    <scope>NUCLEOTIDE SEQUENCE</scope>
    <source>
        <strain evidence="6">UCBG64.0493</strain>
        <tissue evidence="6">Leaf</tissue>
    </source>
</reference>
<dbReference type="InterPro" id="IPR001841">
    <property type="entry name" value="Znf_RING"/>
</dbReference>
<evidence type="ECO:0000313" key="6">
    <source>
        <dbReference type="EMBL" id="KAK3025177.1"/>
    </source>
</evidence>
<evidence type="ECO:0000256" key="4">
    <source>
        <dbReference type="PROSITE-ProRule" id="PRU00175"/>
    </source>
</evidence>
<dbReference type="GO" id="GO:0061630">
    <property type="term" value="F:ubiquitin protein ligase activity"/>
    <property type="evidence" value="ECO:0007669"/>
    <property type="project" value="TreeGrafter"/>
</dbReference>
<evidence type="ECO:0000256" key="3">
    <source>
        <dbReference type="ARBA" id="ARBA00022833"/>
    </source>
</evidence>
<name>A0AA88WDQ2_9ASTE</name>
<organism evidence="6 7">
    <name type="scientific">Escallonia herrerae</name>
    <dbReference type="NCBI Taxonomy" id="1293975"/>
    <lineage>
        <taxon>Eukaryota</taxon>
        <taxon>Viridiplantae</taxon>
        <taxon>Streptophyta</taxon>
        <taxon>Embryophyta</taxon>
        <taxon>Tracheophyta</taxon>
        <taxon>Spermatophyta</taxon>
        <taxon>Magnoliopsida</taxon>
        <taxon>eudicotyledons</taxon>
        <taxon>Gunneridae</taxon>
        <taxon>Pentapetalae</taxon>
        <taxon>asterids</taxon>
        <taxon>campanulids</taxon>
        <taxon>Escalloniales</taxon>
        <taxon>Escalloniaceae</taxon>
        <taxon>Escallonia</taxon>
    </lineage>
</organism>
<gene>
    <name evidence="6" type="ORF">RJ639_043063</name>
</gene>
<keyword evidence="2 4" id="KW-0863">Zinc-finger</keyword>
<dbReference type="InterPro" id="IPR013083">
    <property type="entry name" value="Znf_RING/FYVE/PHD"/>
</dbReference>
<dbReference type="Gene3D" id="3.30.40.10">
    <property type="entry name" value="Zinc/RING finger domain, C3HC4 (zinc finger)"/>
    <property type="match status" value="1"/>
</dbReference>
<dbReference type="AlphaFoldDB" id="A0AA88WDQ2"/>
<dbReference type="Pfam" id="PF13639">
    <property type="entry name" value="zf-RING_2"/>
    <property type="match status" value="1"/>
</dbReference>
<accession>A0AA88WDQ2</accession>
<dbReference type="SMART" id="SM00184">
    <property type="entry name" value="RING"/>
    <property type="match status" value="1"/>
</dbReference>
<dbReference type="PROSITE" id="PS50089">
    <property type="entry name" value="ZF_RING_2"/>
    <property type="match status" value="1"/>
</dbReference>
<evidence type="ECO:0000256" key="2">
    <source>
        <dbReference type="ARBA" id="ARBA00022771"/>
    </source>
</evidence>
<sequence>MGFPCTSYRMAEPIVMIVVLGMIRHIKLMFMVALSHLHLIIAQEQDYSVPHPASYVIAENLPSPSLVLVPTHTSTASIKKRLPVVIYRDFIERCGIEVDEDKSCAVCFYAVDDSHEIRELPKCLHVFHRECLDSWVDAGQVTCPLGRSLLFPAKRGKRRYRDPWRVERSEFLSGGSI</sequence>
<dbReference type="PANTHER" id="PTHR45969">
    <property type="entry name" value="RING ZINC FINGER PROTEIN-RELATED"/>
    <property type="match status" value="1"/>
</dbReference>
<feature type="domain" description="RING-type" evidence="5">
    <location>
        <begin position="104"/>
        <end position="147"/>
    </location>
</feature>
<dbReference type="GO" id="GO:0008270">
    <property type="term" value="F:zinc ion binding"/>
    <property type="evidence" value="ECO:0007669"/>
    <property type="project" value="UniProtKB-KW"/>
</dbReference>
<evidence type="ECO:0000313" key="7">
    <source>
        <dbReference type="Proteomes" id="UP001188597"/>
    </source>
</evidence>
<protein>
    <recommendedName>
        <fullName evidence="5">RING-type domain-containing protein</fullName>
    </recommendedName>
</protein>
<dbReference type="Proteomes" id="UP001188597">
    <property type="component" value="Unassembled WGS sequence"/>
</dbReference>
<dbReference type="GO" id="GO:0016567">
    <property type="term" value="P:protein ubiquitination"/>
    <property type="evidence" value="ECO:0007669"/>
    <property type="project" value="TreeGrafter"/>
</dbReference>
<evidence type="ECO:0000256" key="1">
    <source>
        <dbReference type="ARBA" id="ARBA00022723"/>
    </source>
</evidence>
<keyword evidence="1" id="KW-0479">Metal-binding</keyword>
<comment type="caution">
    <text evidence="6">The sequence shown here is derived from an EMBL/GenBank/DDBJ whole genome shotgun (WGS) entry which is preliminary data.</text>
</comment>
<dbReference type="SUPFAM" id="SSF57850">
    <property type="entry name" value="RING/U-box"/>
    <property type="match status" value="1"/>
</dbReference>
<dbReference type="EMBL" id="JAVXUP010000563">
    <property type="protein sequence ID" value="KAK3025177.1"/>
    <property type="molecule type" value="Genomic_DNA"/>
</dbReference>
<keyword evidence="7" id="KW-1185">Reference proteome</keyword>
<proteinExistence type="predicted"/>
<evidence type="ECO:0000259" key="5">
    <source>
        <dbReference type="PROSITE" id="PS50089"/>
    </source>
</evidence>